<dbReference type="InterPro" id="IPR003615">
    <property type="entry name" value="HNH_nuc"/>
</dbReference>
<evidence type="ECO:0000256" key="1">
    <source>
        <dbReference type="SAM" id="MobiDB-lite"/>
    </source>
</evidence>
<name>A0A9P6CT52_9AGAR</name>
<dbReference type="OrthoDB" id="3133596at2759"/>
<organism evidence="3 4">
    <name type="scientific">Pholiota conissans</name>
    <dbReference type="NCBI Taxonomy" id="109636"/>
    <lineage>
        <taxon>Eukaryota</taxon>
        <taxon>Fungi</taxon>
        <taxon>Dikarya</taxon>
        <taxon>Basidiomycota</taxon>
        <taxon>Agaricomycotina</taxon>
        <taxon>Agaricomycetes</taxon>
        <taxon>Agaricomycetidae</taxon>
        <taxon>Agaricales</taxon>
        <taxon>Agaricineae</taxon>
        <taxon>Strophariaceae</taxon>
        <taxon>Pholiota</taxon>
    </lineage>
</organism>
<accession>A0A9P6CT52</accession>
<dbReference type="AlphaFoldDB" id="A0A9P6CT52"/>
<evidence type="ECO:0000313" key="4">
    <source>
        <dbReference type="Proteomes" id="UP000807469"/>
    </source>
</evidence>
<proteinExistence type="predicted"/>
<feature type="compositionally biased region" description="Basic and acidic residues" evidence="1">
    <location>
        <begin position="51"/>
        <end position="64"/>
    </location>
</feature>
<keyword evidence="4" id="KW-1185">Reference proteome</keyword>
<dbReference type="Proteomes" id="UP000807469">
    <property type="component" value="Unassembled WGS sequence"/>
</dbReference>
<reference evidence="3" key="1">
    <citation type="submission" date="2020-11" db="EMBL/GenBank/DDBJ databases">
        <authorList>
            <consortium name="DOE Joint Genome Institute"/>
            <person name="Ahrendt S."/>
            <person name="Riley R."/>
            <person name="Andreopoulos W."/>
            <person name="Labutti K."/>
            <person name="Pangilinan J."/>
            <person name="Ruiz-Duenas F.J."/>
            <person name="Barrasa J.M."/>
            <person name="Sanchez-Garcia M."/>
            <person name="Camarero S."/>
            <person name="Miyauchi S."/>
            <person name="Serrano A."/>
            <person name="Linde D."/>
            <person name="Babiker R."/>
            <person name="Drula E."/>
            <person name="Ayuso-Fernandez I."/>
            <person name="Pacheco R."/>
            <person name="Padilla G."/>
            <person name="Ferreira P."/>
            <person name="Barriuso J."/>
            <person name="Kellner H."/>
            <person name="Castanera R."/>
            <person name="Alfaro M."/>
            <person name="Ramirez L."/>
            <person name="Pisabarro A.G."/>
            <person name="Kuo A."/>
            <person name="Tritt A."/>
            <person name="Lipzen A."/>
            <person name="He G."/>
            <person name="Yan M."/>
            <person name="Ng V."/>
            <person name="Cullen D."/>
            <person name="Martin F."/>
            <person name="Rosso M.-N."/>
            <person name="Henrissat B."/>
            <person name="Hibbett D."/>
            <person name="Martinez A.T."/>
            <person name="Grigoriev I.V."/>
        </authorList>
    </citation>
    <scope>NUCLEOTIDE SEQUENCE</scope>
    <source>
        <strain evidence="3">CIRM-BRFM 674</strain>
    </source>
</reference>
<evidence type="ECO:0000313" key="3">
    <source>
        <dbReference type="EMBL" id="KAF9478971.1"/>
    </source>
</evidence>
<dbReference type="EMBL" id="MU155223">
    <property type="protein sequence ID" value="KAF9478971.1"/>
    <property type="molecule type" value="Genomic_DNA"/>
</dbReference>
<dbReference type="Pfam" id="PF13391">
    <property type="entry name" value="HNH_2"/>
    <property type="match status" value="1"/>
</dbReference>
<feature type="domain" description="HNH nuclease" evidence="2">
    <location>
        <begin position="138"/>
        <end position="197"/>
    </location>
</feature>
<gene>
    <name evidence="3" type="ORF">BDN70DRAFT_879371</name>
</gene>
<evidence type="ECO:0000259" key="2">
    <source>
        <dbReference type="Pfam" id="PF13391"/>
    </source>
</evidence>
<comment type="caution">
    <text evidence="3">The sequence shown here is derived from an EMBL/GenBank/DDBJ whole genome shotgun (WGS) entry which is preliminary data.</text>
</comment>
<feature type="region of interest" description="Disordered" evidence="1">
    <location>
        <begin position="49"/>
        <end position="101"/>
    </location>
</feature>
<protein>
    <recommendedName>
        <fullName evidence="2">HNH nuclease domain-containing protein</fullName>
    </recommendedName>
</protein>
<sequence length="362" mass="40488">MPPSEESETQSIVGRASAVDSEYCRFCDCPVCSTTRDRGYCPTCGCSKCAPSEKDQESKDKDYENPEDDNPKRKRSKVETLKNSRDLPATPSRRGIHGSVASSLATARAHTDTAALQAAGITEPGIMRFCLVTFGSTAADCLETCHLVPRALDEDNYAKLEFAWGYKYDGLHLHTRHNLITLNASLHASFDKGCWALVPLDISILDRMSDFFSDDSWRTKKQDNDRMEKLCEHRTSFNYALVPLLPTKNGMTIPLTRRNLDAWAEIPNNDNCKTHFFPYSTLPIITSHARPHFVIFNLMSKLRTSGVNHTFVVADTIYRQVNRQHALLPVALQTSAALYDMWTSQSPPPSFSPSKASTTEPD</sequence>